<feature type="transmembrane region" description="Helical" evidence="2">
    <location>
        <begin position="22"/>
        <end position="42"/>
    </location>
</feature>
<dbReference type="EnsemblFungi" id="MAPG_01847T0">
    <property type="protein sequence ID" value="MAPG_01847T0"/>
    <property type="gene ID" value="MAPG_01847"/>
</dbReference>
<name>A0A0C4DPS5_MAGP6</name>
<sequence length="603" mass="65367">MAETDHPALEWLRLLPCDKSDTFFSCLFTIFASTFLGLHLNAPKRDPNRSYLTRVWLSLRRHFGWTALVVVAPELLVCLAFGDWRAASVGLEVLQKLGHGENRRRWTRAHASYANMGGIGLRMKFGGQKTPARVGSSGEGVNLVVQEYYRRTMVGDLRRALRTLAGKLLGILQHSVAWAMAAALYLVDIKTIVEVMLDWRRWRRRPPVLQTQGAGGIGQEAIELTARGGGPGCPGGSLGNGQGAALAESSSSGRPPSIDLGQIRLVPKARAKKRRARRRPTIAIPSVAKPSASQQNTARRRITPAPGGSSAPPSAGGTQRGTVVLYLNTFQIAAAQRLGVLGEVPNIPDDEMDDKSKTTGPSKVYYAVPLSWFALRIAVQLYNHGVITQLELASSTYVVCALAACLLNLSKPQGVELPLTVDVRPSAAVRPVTEEDIEDLRVLGGSPFLARNFWPPFGLGCRSQNPGEPIATGTSLTVCAIVGHVLFYDDDLVGIVAGSVFGGLYCLGWNQAFPSAWEQWASRAAAVTITASLIAYSVANAICSMAAIEKDDKSKDDEDRGSGRRTGRETHAVHRLVLYALLTVYVLCRLFMLAVMIRAFFVL</sequence>
<evidence type="ECO:0000256" key="2">
    <source>
        <dbReference type="SAM" id="Phobius"/>
    </source>
</evidence>
<reference evidence="4" key="4">
    <citation type="journal article" date="2015" name="G3 (Bethesda)">
        <title>Genome sequences of three phytopathogenic species of the Magnaporthaceae family of fungi.</title>
        <authorList>
            <person name="Okagaki L.H."/>
            <person name="Nunes C.C."/>
            <person name="Sailsbery J."/>
            <person name="Clay B."/>
            <person name="Brown D."/>
            <person name="John T."/>
            <person name="Oh Y."/>
            <person name="Young N."/>
            <person name="Fitzgerald M."/>
            <person name="Haas B.J."/>
            <person name="Zeng Q."/>
            <person name="Young S."/>
            <person name="Adiconis X."/>
            <person name="Fan L."/>
            <person name="Levin J.Z."/>
            <person name="Mitchell T.K."/>
            <person name="Okubara P.A."/>
            <person name="Farman M.L."/>
            <person name="Kohn L.M."/>
            <person name="Birren B."/>
            <person name="Ma L.-J."/>
            <person name="Dean R.A."/>
        </authorList>
    </citation>
    <scope>NUCLEOTIDE SEQUENCE</scope>
    <source>
        <strain evidence="4">ATCC 64411 / 73-15</strain>
    </source>
</reference>
<protein>
    <submittedName>
        <fullName evidence="3 4">Uncharacterized protein</fullName>
    </submittedName>
</protein>
<feature type="region of interest" description="Disordered" evidence="1">
    <location>
        <begin position="225"/>
        <end position="317"/>
    </location>
</feature>
<proteinExistence type="predicted"/>
<feature type="transmembrane region" description="Helical" evidence="2">
    <location>
        <begin position="524"/>
        <end position="548"/>
    </location>
</feature>
<reference evidence="3" key="2">
    <citation type="submission" date="2010-05" db="EMBL/GenBank/DDBJ databases">
        <title>The Genome Sequence of Magnaporthe poae strain ATCC 64411.</title>
        <authorList>
            <consortium name="The Broad Institute Genome Sequencing Platform"/>
            <consortium name="Broad Institute Genome Sequencing Center for Infectious Disease"/>
            <person name="Ma L.-J."/>
            <person name="Dead R."/>
            <person name="Young S."/>
            <person name="Zeng Q."/>
            <person name="Koehrsen M."/>
            <person name="Alvarado L."/>
            <person name="Berlin A."/>
            <person name="Chapman S.B."/>
            <person name="Chen Z."/>
            <person name="Freedman E."/>
            <person name="Gellesch M."/>
            <person name="Goldberg J."/>
            <person name="Griggs A."/>
            <person name="Gujja S."/>
            <person name="Heilman E.R."/>
            <person name="Heiman D."/>
            <person name="Hepburn T."/>
            <person name="Howarth C."/>
            <person name="Jen D."/>
            <person name="Larson L."/>
            <person name="Mehta T."/>
            <person name="Neiman D."/>
            <person name="Pearson M."/>
            <person name="Roberts A."/>
            <person name="Saif S."/>
            <person name="Shea T."/>
            <person name="Shenoy N."/>
            <person name="Sisk P."/>
            <person name="Stolte C."/>
            <person name="Sykes S."/>
            <person name="Walk T."/>
            <person name="White J."/>
            <person name="Yandava C."/>
            <person name="Haas B."/>
            <person name="Nusbaum C."/>
            <person name="Birren B."/>
        </authorList>
    </citation>
    <scope>NUCLEOTIDE SEQUENCE</scope>
    <source>
        <strain evidence="3">ATCC 64411</strain>
    </source>
</reference>
<reference evidence="3" key="3">
    <citation type="submission" date="2011-03" db="EMBL/GenBank/DDBJ databases">
        <title>Annotation of Magnaporthe poae ATCC 64411.</title>
        <authorList>
            <person name="Ma L.-J."/>
            <person name="Dead R."/>
            <person name="Young S.K."/>
            <person name="Zeng Q."/>
            <person name="Gargeya S."/>
            <person name="Fitzgerald M."/>
            <person name="Haas B."/>
            <person name="Abouelleil A."/>
            <person name="Alvarado L."/>
            <person name="Arachchi H.M."/>
            <person name="Berlin A."/>
            <person name="Brown A."/>
            <person name="Chapman S.B."/>
            <person name="Chen Z."/>
            <person name="Dunbar C."/>
            <person name="Freedman E."/>
            <person name="Gearin G."/>
            <person name="Gellesch M."/>
            <person name="Goldberg J."/>
            <person name="Griggs A."/>
            <person name="Gujja S."/>
            <person name="Heiman D."/>
            <person name="Howarth C."/>
            <person name="Larson L."/>
            <person name="Lui A."/>
            <person name="MacDonald P.J.P."/>
            <person name="Mehta T."/>
            <person name="Montmayeur A."/>
            <person name="Murphy C."/>
            <person name="Neiman D."/>
            <person name="Pearson M."/>
            <person name="Priest M."/>
            <person name="Roberts A."/>
            <person name="Saif S."/>
            <person name="Shea T."/>
            <person name="Shenoy N."/>
            <person name="Sisk P."/>
            <person name="Stolte C."/>
            <person name="Sykes S."/>
            <person name="Yandava C."/>
            <person name="Wortman J."/>
            <person name="Nusbaum C."/>
            <person name="Birren B."/>
        </authorList>
    </citation>
    <scope>NUCLEOTIDE SEQUENCE</scope>
    <source>
        <strain evidence="3">ATCC 64411</strain>
    </source>
</reference>
<organism evidence="4 5">
    <name type="scientific">Magnaporthiopsis poae (strain ATCC 64411 / 73-15)</name>
    <name type="common">Kentucky bluegrass fungus</name>
    <name type="synonym">Magnaporthe poae</name>
    <dbReference type="NCBI Taxonomy" id="644358"/>
    <lineage>
        <taxon>Eukaryota</taxon>
        <taxon>Fungi</taxon>
        <taxon>Dikarya</taxon>
        <taxon>Ascomycota</taxon>
        <taxon>Pezizomycotina</taxon>
        <taxon>Sordariomycetes</taxon>
        <taxon>Sordariomycetidae</taxon>
        <taxon>Magnaporthales</taxon>
        <taxon>Magnaporthaceae</taxon>
        <taxon>Magnaporthiopsis</taxon>
    </lineage>
</organism>
<evidence type="ECO:0000256" key="1">
    <source>
        <dbReference type="SAM" id="MobiDB-lite"/>
    </source>
</evidence>
<dbReference type="PANTHER" id="PTHR35043">
    <property type="entry name" value="TRANSCRIPTION FACTOR DOMAIN-CONTAINING PROTEIN"/>
    <property type="match status" value="1"/>
</dbReference>
<dbReference type="VEuPathDB" id="FungiDB:MAPG_01847"/>
<reference evidence="5" key="1">
    <citation type="submission" date="2010-05" db="EMBL/GenBank/DDBJ databases">
        <title>The genome sequence of Magnaporthe poae strain ATCC 64411.</title>
        <authorList>
            <person name="Ma L.-J."/>
            <person name="Dead R."/>
            <person name="Young S."/>
            <person name="Zeng Q."/>
            <person name="Koehrsen M."/>
            <person name="Alvarado L."/>
            <person name="Berlin A."/>
            <person name="Chapman S.B."/>
            <person name="Chen Z."/>
            <person name="Freedman E."/>
            <person name="Gellesch M."/>
            <person name="Goldberg J."/>
            <person name="Griggs A."/>
            <person name="Gujja S."/>
            <person name="Heilman E.R."/>
            <person name="Heiman D."/>
            <person name="Hepburn T."/>
            <person name="Howarth C."/>
            <person name="Jen D."/>
            <person name="Larson L."/>
            <person name="Mehta T."/>
            <person name="Neiman D."/>
            <person name="Pearson M."/>
            <person name="Roberts A."/>
            <person name="Saif S."/>
            <person name="Shea T."/>
            <person name="Shenoy N."/>
            <person name="Sisk P."/>
            <person name="Stolte C."/>
            <person name="Sykes S."/>
            <person name="Walk T."/>
            <person name="White J."/>
            <person name="Yandava C."/>
            <person name="Haas B."/>
            <person name="Nusbaum C."/>
            <person name="Birren B."/>
        </authorList>
    </citation>
    <scope>NUCLEOTIDE SEQUENCE [LARGE SCALE GENOMIC DNA]</scope>
    <source>
        <strain evidence="5">ATCC 64411 / 73-15</strain>
    </source>
</reference>
<feature type="transmembrane region" description="Helical" evidence="2">
    <location>
        <begin position="63"/>
        <end position="82"/>
    </location>
</feature>
<feature type="compositionally biased region" description="Gly residues" evidence="1">
    <location>
        <begin position="227"/>
        <end position="242"/>
    </location>
</feature>
<dbReference type="OrthoDB" id="3061561at2759"/>
<dbReference type="PANTHER" id="PTHR35043:SF8">
    <property type="entry name" value="DUF4220 DOMAIN-CONTAINING PROTEIN"/>
    <property type="match status" value="1"/>
</dbReference>
<feature type="compositionally biased region" description="Low complexity" evidence="1">
    <location>
        <begin position="304"/>
        <end position="317"/>
    </location>
</feature>
<accession>A0A0C4DPS5</accession>
<feature type="compositionally biased region" description="Basic residues" evidence="1">
    <location>
        <begin position="267"/>
        <end position="280"/>
    </location>
</feature>
<dbReference type="EMBL" id="GL876966">
    <property type="protein sequence ID" value="KLU82779.1"/>
    <property type="molecule type" value="Genomic_DNA"/>
</dbReference>
<reference evidence="4" key="5">
    <citation type="submission" date="2015-06" db="UniProtKB">
        <authorList>
            <consortium name="EnsemblFungi"/>
        </authorList>
    </citation>
    <scope>IDENTIFICATION</scope>
    <source>
        <strain evidence="4">ATCC 64411</strain>
    </source>
</reference>
<evidence type="ECO:0000313" key="4">
    <source>
        <dbReference type="EnsemblFungi" id="MAPG_01847T0"/>
    </source>
</evidence>
<keyword evidence="2" id="KW-0812">Transmembrane</keyword>
<dbReference type="OMA" id="AYSICTI"/>
<dbReference type="EMBL" id="ADBL01000457">
    <property type="status" value="NOT_ANNOTATED_CDS"/>
    <property type="molecule type" value="Genomic_DNA"/>
</dbReference>
<keyword evidence="5" id="KW-1185">Reference proteome</keyword>
<feature type="transmembrane region" description="Helical" evidence="2">
    <location>
        <begin position="576"/>
        <end position="601"/>
    </location>
</feature>
<dbReference type="Proteomes" id="UP000011715">
    <property type="component" value="Unassembled WGS sequence"/>
</dbReference>
<gene>
    <name evidence="3" type="ORF">MAPG_01847</name>
</gene>
<keyword evidence="2" id="KW-0472">Membrane</keyword>
<evidence type="ECO:0000313" key="5">
    <source>
        <dbReference type="Proteomes" id="UP000011715"/>
    </source>
</evidence>
<evidence type="ECO:0000313" key="3">
    <source>
        <dbReference type="EMBL" id="KLU82779.1"/>
    </source>
</evidence>
<feature type="transmembrane region" description="Helical" evidence="2">
    <location>
        <begin position="492"/>
        <end position="512"/>
    </location>
</feature>
<dbReference type="AlphaFoldDB" id="A0A0C4DPS5"/>
<keyword evidence="2" id="KW-1133">Transmembrane helix</keyword>